<proteinExistence type="predicted"/>
<reference evidence="5" key="1">
    <citation type="submission" date="2023-07" db="EMBL/GenBank/DDBJ databases">
        <title>draft genome sequence of fig (Ficus carica).</title>
        <authorList>
            <person name="Takahashi T."/>
            <person name="Nishimura K."/>
        </authorList>
    </citation>
    <scope>NUCLEOTIDE SEQUENCE</scope>
</reference>
<keyword evidence="1" id="KW-0479">Metal-binding</keyword>
<accession>A0AA88EF36</accession>
<dbReference type="Proteomes" id="UP001187192">
    <property type="component" value="Unassembled WGS sequence"/>
</dbReference>
<feature type="domain" description="Phorbol-ester/DAG-type" evidence="4">
    <location>
        <begin position="10"/>
        <end position="61"/>
    </location>
</feature>
<dbReference type="InterPro" id="IPR046349">
    <property type="entry name" value="C1-like_sf"/>
</dbReference>
<evidence type="ECO:0000313" key="6">
    <source>
        <dbReference type="Proteomes" id="UP001187192"/>
    </source>
</evidence>
<dbReference type="PANTHER" id="PTHR46288">
    <property type="entry name" value="PHORBOL-ESTER/DAG-TYPE DOMAIN-CONTAINING PROTEIN"/>
    <property type="match status" value="1"/>
</dbReference>
<dbReference type="AlphaFoldDB" id="A0AA88EF36"/>
<name>A0AA88EF36_FICCA</name>
<evidence type="ECO:0000313" key="5">
    <source>
        <dbReference type="EMBL" id="GMN73571.1"/>
    </source>
</evidence>
<keyword evidence="3" id="KW-0862">Zinc</keyword>
<evidence type="ECO:0000256" key="1">
    <source>
        <dbReference type="ARBA" id="ARBA00022723"/>
    </source>
</evidence>
<dbReference type="Pfam" id="PF03107">
    <property type="entry name" value="C1_2"/>
    <property type="match status" value="2"/>
</dbReference>
<dbReference type="EMBL" id="BTGU01014411">
    <property type="protein sequence ID" value="GMN73571.1"/>
    <property type="molecule type" value="Genomic_DNA"/>
</dbReference>
<keyword evidence="2" id="KW-0677">Repeat</keyword>
<keyword evidence="6" id="KW-1185">Reference proteome</keyword>
<sequence length="119" mass="13946">MDQIQHWIHEHPLFLRKDHEINNERCGMCNEEIVAPYNYYACDACEFYVHKSCAELPPNINHPFHPSHPFTLLAHSNYYCNSCHQKFQNALQFGCGRCDLNMDVECALIPHITCEGREH</sequence>
<gene>
    <name evidence="5" type="ORF">TIFTF001_054322</name>
</gene>
<evidence type="ECO:0000256" key="3">
    <source>
        <dbReference type="ARBA" id="ARBA00022833"/>
    </source>
</evidence>
<dbReference type="InterPro" id="IPR004146">
    <property type="entry name" value="DC1"/>
</dbReference>
<evidence type="ECO:0000259" key="4">
    <source>
        <dbReference type="PROSITE" id="PS50081"/>
    </source>
</evidence>
<feature type="non-terminal residue" evidence="5">
    <location>
        <position position="119"/>
    </location>
</feature>
<dbReference type="SUPFAM" id="SSF57889">
    <property type="entry name" value="Cysteine-rich domain"/>
    <property type="match status" value="1"/>
</dbReference>
<evidence type="ECO:0000256" key="2">
    <source>
        <dbReference type="ARBA" id="ARBA00022737"/>
    </source>
</evidence>
<dbReference type="PROSITE" id="PS50081">
    <property type="entry name" value="ZF_DAG_PE_2"/>
    <property type="match status" value="1"/>
</dbReference>
<dbReference type="PANTHER" id="PTHR46288:SF27">
    <property type="entry name" value="CYSTEINE_HISTIDINE-RICH C1 DOMAIN FAMILY PROTEIN"/>
    <property type="match status" value="1"/>
</dbReference>
<dbReference type="Gene3D" id="3.30.60.20">
    <property type="match status" value="1"/>
</dbReference>
<dbReference type="InterPro" id="IPR002219">
    <property type="entry name" value="PKC_DAG/PE"/>
</dbReference>
<organism evidence="5 6">
    <name type="scientific">Ficus carica</name>
    <name type="common">Common fig</name>
    <dbReference type="NCBI Taxonomy" id="3494"/>
    <lineage>
        <taxon>Eukaryota</taxon>
        <taxon>Viridiplantae</taxon>
        <taxon>Streptophyta</taxon>
        <taxon>Embryophyta</taxon>
        <taxon>Tracheophyta</taxon>
        <taxon>Spermatophyta</taxon>
        <taxon>Magnoliopsida</taxon>
        <taxon>eudicotyledons</taxon>
        <taxon>Gunneridae</taxon>
        <taxon>Pentapetalae</taxon>
        <taxon>rosids</taxon>
        <taxon>fabids</taxon>
        <taxon>Rosales</taxon>
        <taxon>Moraceae</taxon>
        <taxon>Ficeae</taxon>
        <taxon>Ficus</taxon>
    </lineage>
</organism>
<comment type="caution">
    <text evidence="5">The sequence shown here is derived from an EMBL/GenBank/DDBJ whole genome shotgun (WGS) entry which is preliminary data.</text>
</comment>
<protein>
    <recommendedName>
        <fullName evidence="4">Phorbol-ester/DAG-type domain-containing protein</fullName>
    </recommendedName>
</protein>
<dbReference type="GO" id="GO:0046872">
    <property type="term" value="F:metal ion binding"/>
    <property type="evidence" value="ECO:0007669"/>
    <property type="project" value="UniProtKB-KW"/>
</dbReference>